<name>A0ABY9YSS8_9GAMM</name>
<dbReference type="RefSeq" id="WP_311192897.1">
    <property type="nucleotide sequence ID" value="NZ_CP115541.1"/>
</dbReference>
<feature type="chain" id="PRO_5047038530" evidence="1">
    <location>
        <begin position="22"/>
        <end position="144"/>
    </location>
</feature>
<gene>
    <name evidence="3" type="ORF">PDM29_05640</name>
</gene>
<reference evidence="3 4" key="1">
    <citation type="submission" date="2022-12" db="EMBL/GenBank/DDBJ databases">
        <title>Two new species, Stenotrophomonas aracearum and Stenotrophomonas oahuensis, isolated from Anthurium (Araceae family) in Hawaii.</title>
        <authorList>
            <person name="Chunag S.C."/>
            <person name="Dobhal S."/>
            <person name="Alvarez A."/>
            <person name="Arif M."/>
        </authorList>
    </citation>
    <scope>NUCLEOTIDE SEQUENCE [LARGE SCALE GENOMIC DNA]</scope>
    <source>
        <strain evidence="3 4">A5586</strain>
    </source>
</reference>
<proteinExistence type="predicted"/>
<sequence>MKTLMIAAALAATMTAAPAFAAELGAAEVQAKLRAAGYTQVHELERDDGMWEAEVTRADGSRDDVLIDPAKGEIFDSANGRAVLDAGRILDLAAKAGYTRITEVDRDGATWSLDAYNKNNQRVDVRMSGYDGRVLSSRRDGWWD</sequence>
<dbReference type="EMBL" id="CP115541">
    <property type="protein sequence ID" value="WNH53763.1"/>
    <property type="molecule type" value="Genomic_DNA"/>
</dbReference>
<evidence type="ECO:0000313" key="3">
    <source>
        <dbReference type="EMBL" id="WNH53763.1"/>
    </source>
</evidence>
<dbReference type="InterPro" id="IPR025711">
    <property type="entry name" value="PepSY"/>
</dbReference>
<keyword evidence="1" id="KW-0732">Signal</keyword>
<dbReference type="Proteomes" id="UP001302072">
    <property type="component" value="Chromosome"/>
</dbReference>
<dbReference type="Pfam" id="PF13670">
    <property type="entry name" value="PepSY_2"/>
    <property type="match status" value="1"/>
</dbReference>
<feature type="signal peptide" evidence="1">
    <location>
        <begin position="1"/>
        <end position="21"/>
    </location>
</feature>
<feature type="domain" description="PepSY" evidence="2">
    <location>
        <begin position="6"/>
        <end position="76"/>
    </location>
</feature>
<accession>A0ABY9YSS8</accession>
<keyword evidence="4" id="KW-1185">Reference proteome</keyword>
<evidence type="ECO:0000259" key="2">
    <source>
        <dbReference type="Pfam" id="PF13670"/>
    </source>
</evidence>
<organism evidence="3 4">
    <name type="scientific">Stenotrophomonas oahuensis</name>
    <dbReference type="NCBI Taxonomy" id="3003271"/>
    <lineage>
        <taxon>Bacteria</taxon>
        <taxon>Pseudomonadati</taxon>
        <taxon>Pseudomonadota</taxon>
        <taxon>Gammaproteobacteria</taxon>
        <taxon>Lysobacterales</taxon>
        <taxon>Lysobacteraceae</taxon>
        <taxon>Stenotrophomonas</taxon>
    </lineage>
</organism>
<protein>
    <submittedName>
        <fullName evidence="3">PepSY domain-containing protein</fullName>
    </submittedName>
</protein>
<evidence type="ECO:0000313" key="4">
    <source>
        <dbReference type="Proteomes" id="UP001302072"/>
    </source>
</evidence>
<evidence type="ECO:0000256" key="1">
    <source>
        <dbReference type="SAM" id="SignalP"/>
    </source>
</evidence>